<dbReference type="Gene3D" id="1.10.390.10">
    <property type="entry name" value="Neutral Protease Domain 2"/>
    <property type="match status" value="1"/>
</dbReference>
<accession>A0AAJ1F1J6</accession>
<feature type="region of interest" description="Disordered" evidence="1">
    <location>
        <begin position="1127"/>
        <end position="1151"/>
    </location>
</feature>
<keyword evidence="2" id="KW-0472">Membrane</keyword>
<sequence>MKTENALSLTSGLVNEWRFLRRQPLLWVTAFATMGFATLLSQGLAIDEMAPAAAMQLALMTLQLLIMPAIVAAIAPLMLLKDRRCNMAELIAATPQSGARLLFIQAAGLFALCFLLMLLAGLPALGVFALDASPQAASALTGNINTLQHPWPLLWVFAEFHIMWLAPNLLLWTGLALWLCRQGSSVTLYVTLSLTMFAYLYLCSLMGSPVLAGSQVVNEDFYHLMLWLDPMNFVALTQKLGSGFNQSNLNSAGFTTEQAFVLNRLLVLAMSAGLWWRALAAMAKPSDQQRAPGTRPNTCCKEENAVTDSLPVTVAPAVTVAQPVTAEPPQITALDAKRSGGEILSGSGTGRRLLALYLNALGTVVRERLDLALLGLWLLFCANEVASGLTFAEPLARLISPGSIDALNRIMFDLVPVGGSLLLTLFGWQVATGASRIGFGELIAATAVKSRELIAAQWLALVTLALLLPVLAAVVTLIVQLLFASPISGAPYLLTVAVRWLSLALWGGWVLGVCHLLRSPLAAAGSLLLMLVIKYSPLMAGLGLSHPLWNFTNIPLQPGDDFWGYGASLATVLPYSLLWLTLTLAILVTAGFATHRGGGFRPPAARLSPVLTAQIMAVAVITLLVGHSQLIAEKPLLNTRMSEQWRADYEHQYLSFADKPALKLTHLEARVDFFPGSGNAVIELEYLLVNPHQEPVETLLIGRYGNYVGGNNEHSKIEVDDASLEQGSIEGGPNLGQQLYRWHTPVAPNDSRRIRASLHFRQPDWWPANNRHFISKQLSYLRAYPLIPMVGYQYDWQLTDPKLRQKHGLPKQSRARPDGYDWISISSTVSSCDNQTPLAQGRRIDDTQADGRRTVRYQTRGPIRNLPAWMSVAAQPSRSVAGEVEINIFAPYLPEQTLALHRRAMTDTLNWFAANISSYRGHALSLVAFPELAMSGYALPQMILLSNKLGFRAEPEANAGFDQRYRRTVHETAHQWFGHDLGNGTGEQNAFLVESITKYLELVLIEERYGTKAMEALVAYEAKRYREAERSELGKDLPLIHALSSHQQYSAATLAFASLRSAMGDEPILATLRSLWQNHGYPKPPARAEDFVAGLIRQQPEHRDLISRLFLMPTGVDAIADARAQTTTVGANQTTRRDASQTTRGGAFAPR</sequence>
<feature type="transmembrane region" description="Helical" evidence="2">
    <location>
        <begin position="521"/>
        <end position="542"/>
    </location>
</feature>
<protein>
    <recommendedName>
        <fullName evidence="5">Peptidase M1 membrane alanine aminopeptidase domain-containing protein</fullName>
    </recommendedName>
</protein>
<keyword evidence="4" id="KW-1185">Reference proteome</keyword>
<dbReference type="RefSeq" id="WP_240592371.1">
    <property type="nucleotide sequence ID" value="NZ_JAKUDL010000009.1"/>
</dbReference>
<feature type="transmembrane region" description="Helical" evidence="2">
    <location>
        <begin position="186"/>
        <end position="207"/>
    </location>
</feature>
<reference evidence="3 4" key="1">
    <citation type="submission" date="2022-02" db="EMBL/GenBank/DDBJ databases">
        <title>The genome sequence of Shewanella sp. 3B26.</title>
        <authorList>
            <person name="Du J."/>
        </authorList>
    </citation>
    <scope>NUCLEOTIDE SEQUENCE [LARGE SCALE GENOMIC DNA]</scope>
    <source>
        <strain evidence="3 4">3B26</strain>
    </source>
</reference>
<dbReference type="InterPro" id="IPR027268">
    <property type="entry name" value="Peptidase_M4/M1_CTD_sf"/>
</dbReference>
<feature type="transmembrane region" description="Helical" evidence="2">
    <location>
        <begin position="57"/>
        <end position="80"/>
    </location>
</feature>
<keyword evidence="2" id="KW-1133">Transmembrane helix</keyword>
<feature type="transmembrane region" description="Helical" evidence="2">
    <location>
        <begin position="604"/>
        <end position="625"/>
    </location>
</feature>
<feature type="compositionally biased region" description="Polar residues" evidence="1">
    <location>
        <begin position="1127"/>
        <end position="1144"/>
    </location>
</feature>
<comment type="caution">
    <text evidence="3">The sequence shown here is derived from an EMBL/GenBank/DDBJ whole genome shotgun (WGS) entry which is preliminary data.</text>
</comment>
<evidence type="ECO:0000256" key="1">
    <source>
        <dbReference type="SAM" id="MobiDB-lite"/>
    </source>
</evidence>
<name>A0AAJ1F1J6_9GAMM</name>
<dbReference type="SUPFAM" id="SSF55486">
    <property type="entry name" value="Metalloproteases ('zincins'), catalytic domain"/>
    <property type="match status" value="1"/>
</dbReference>
<dbReference type="Proteomes" id="UP001297581">
    <property type="component" value="Unassembled WGS sequence"/>
</dbReference>
<evidence type="ECO:0000313" key="4">
    <source>
        <dbReference type="Proteomes" id="UP001297581"/>
    </source>
</evidence>
<proteinExistence type="predicted"/>
<evidence type="ECO:0000313" key="3">
    <source>
        <dbReference type="EMBL" id="MCH4296316.1"/>
    </source>
</evidence>
<feature type="transmembrane region" description="Helical" evidence="2">
    <location>
        <begin position="261"/>
        <end position="280"/>
    </location>
</feature>
<dbReference type="EMBL" id="JAKUDL010000009">
    <property type="protein sequence ID" value="MCH4296316.1"/>
    <property type="molecule type" value="Genomic_DNA"/>
</dbReference>
<gene>
    <name evidence="3" type="ORF">MJ923_18550</name>
</gene>
<keyword evidence="2" id="KW-0812">Transmembrane</keyword>
<dbReference type="AlphaFoldDB" id="A0AAJ1F1J6"/>
<organism evidence="3 4">
    <name type="scientific">Shewanella zhuhaiensis</name>
    <dbReference type="NCBI Taxonomy" id="2919576"/>
    <lineage>
        <taxon>Bacteria</taxon>
        <taxon>Pseudomonadati</taxon>
        <taxon>Pseudomonadota</taxon>
        <taxon>Gammaproteobacteria</taxon>
        <taxon>Alteromonadales</taxon>
        <taxon>Shewanellaceae</taxon>
        <taxon>Shewanella</taxon>
    </lineage>
</organism>
<evidence type="ECO:0008006" key="5">
    <source>
        <dbReference type="Google" id="ProtNLM"/>
    </source>
</evidence>
<feature type="transmembrane region" description="Helical" evidence="2">
    <location>
        <begin position="153"/>
        <end position="179"/>
    </location>
</feature>
<feature type="transmembrane region" description="Helical" evidence="2">
    <location>
        <begin position="562"/>
        <end position="592"/>
    </location>
</feature>
<evidence type="ECO:0000256" key="2">
    <source>
        <dbReference type="SAM" id="Phobius"/>
    </source>
</evidence>
<feature type="transmembrane region" description="Helical" evidence="2">
    <location>
        <begin position="101"/>
        <end position="125"/>
    </location>
</feature>
<feature type="transmembrane region" description="Helical" evidence="2">
    <location>
        <begin position="458"/>
        <end position="483"/>
    </location>
</feature>
<feature type="transmembrane region" description="Helical" evidence="2">
    <location>
        <begin position="25"/>
        <end position="45"/>
    </location>
</feature>
<feature type="transmembrane region" description="Helical" evidence="2">
    <location>
        <begin position="489"/>
        <end position="514"/>
    </location>
</feature>